<dbReference type="NCBIfam" id="TIGR02122">
    <property type="entry name" value="TRAP_TAXI"/>
    <property type="match status" value="1"/>
</dbReference>
<dbReference type="Pfam" id="PF16868">
    <property type="entry name" value="NMT1_3"/>
    <property type="match status" value="1"/>
</dbReference>
<dbReference type="PROSITE" id="PS51257">
    <property type="entry name" value="PROKAR_LIPOPROTEIN"/>
    <property type="match status" value="1"/>
</dbReference>
<dbReference type="RefSeq" id="WP_138341278.1">
    <property type="nucleotide sequence ID" value="NZ_CACRUA010000007.1"/>
</dbReference>
<dbReference type="AlphaFoldDB" id="A0A6N3AF61"/>
<organism evidence="1">
    <name type="scientific">Clostridium symbiosum</name>
    <name type="common">Bacteroides symbiosus</name>
    <dbReference type="NCBI Taxonomy" id="1512"/>
    <lineage>
        <taxon>Bacteria</taxon>
        <taxon>Bacillati</taxon>
        <taxon>Bacillota</taxon>
        <taxon>Clostridia</taxon>
        <taxon>Lachnospirales</taxon>
        <taxon>Lachnospiraceae</taxon>
        <taxon>Otoolea</taxon>
    </lineage>
</organism>
<sequence>MVKTKKILALVISNVVIVGGILSGCSGTSAPETKGGDQSVEAAADEKNAVKADGDEAFLSMGTSSSGGTFNTLGVALCQVWNDKLPGTSFTAEVTAGSSENCLRVGTDDIQLAFSAASSVYEAVNGIGQFEGKQVEGLRVIANLYPAIIQIPVLKDSGINGIDDIVGKKVNIGEAGSGSESQAMGILDCFGISKSDFNAQQLSHSNASDAVVDEKIDGYIISGSLGQSHQMKAMASGKCKLADLGSDEEIQNVINRLPYYYEYTIPSGTYPNQESDVKTVATGTLLIVNESISDDLVYEITKNLFENVDTLVQSQDIAKEITLESGINVSGLPLHPGAERYYKEKGVLK</sequence>
<protein>
    <submittedName>
        <fullName evidence="1">NMT1/THI5 like protein</fullName>
    </submittedName>
</protein>
<dbReference type="CDD" id="cd13520">
    <property type="entry name" value="PBP2_TAXI_TRAP"/>
    <property type="match status" value="1"/>
</dbReference>
<accession>A0A6N3AF61</accession>
<dbReference type="SUPFAM" id="SSF53850">
    <property type="entry name" value="Periplasmic binding protein-like II"/>
    <property type="match status" value="1"/>
</dbReference>
<gene>
    <name evidence="1" type="ORF">CSLFYP84_00780</name>
</gene>
<dbReference type="EMBL" id="CACRUA010000007">
    <property type="protein sequence ID" value="VYT86812.1"/>
    <property type="molecule type" value="Genomic_DNA"/>
</dbReference>
<dbReference type="PANTHER" id="PTHR42941">
    <property type="entry name" value="SLL1037 PROTEIN"/>
    <property type="match status" value="1"/>
</dbReference>
<name>A0A6N3AF61_CLOSY</name>
<dbReference type="InterPro" id="IPR011852">
    <property type="entry name" value="TRAP_TAXI"/>
</dbReference>
<proteinExistence type="predicted"/>
<dbReference type="Gene3D" id="3.40.190.10">
    <property type="entry name" value="Periplasmic binding protein-like II"/>
    <property type="match status" value="2"/>
</dbReference>
<evidence type="ECO:0000313" key="1">
    <source>
        <dbReference type="EMBL" id="VYT86812.1"/>
    </source>
</evidence>
<dbReference type="PANTHER" id="PTHR42941:SF1">
    <property type="entry name" value="SLL1037 PROTEIN"/>
    <property type="match status" value="1"/>
</dbReference>
<reference evidence="1" key="1">
    <citation type="submission" date="2019-11" db="EMBL/GenBank/DDBJ databases">
        <authorList>
            <person name="Feng L."/>
        </authorList>
    </citation>
    <scope>NUCLEOTIDE SEQUENCE</scope>
    <source>
        <strain evidence="1">CsymbiosumLFYP84</strain>
    </source>
</reference>